<comment type="similarity">
    <text evidence="3">Belongs to the OST3/OST6 family.</text>
</comment>
<feature type="transmembrane region" description="Helical" evidence="9">
    <location>
        <begin position="179"/>
        <end position="200"/>
    </location>
</feature>
<keyword evidence="5 10" id="KW-0732">Signal</keyword>
<dbReference type="GO" id="GO:0018279">
    <property type="term" value="P:protein N-linked glycosylation via asparagine"/>
    <property type="evidence" value="ECO:0007669"/>
    <property type="project" value="TreeGrafter"/>
</dbReference>
<dbReference type="GO" id="GO:0008250">
    <property type="term" value="C:oligosaccharyltransferase complex"/>
    <property type="evidence" value="ECO:0007669"/>
    <property type="project" value="TreeGrafter"/>
</dbReference>
<evidence type="ECO:0000313" key="12">
    <source>
        <dbReference type="Proteomes" id="UP000481288"/>
    </source>
</evidence>
<dbReference type="SUPFAM" id="SSF52833">
    <property type="entry name" value="Thioredoxin-like"/>
    <property type="match status" value="1"/>
</dbReference>
<name>A0A7D8UUV0_9HELO</name>
<evidence type="ECO:0000256" key="10">
    <source>
        <dbReference type="SAM" id="SignalP"/>
    </source>
</evidence>
<evidence type="ECO:0000256" key="3">
    <source>
        <dbReference type="ARBA" id="ARBA00009561"/>
    </source>
</evidence>
<keyword evidence="4 9" id="KW-0812">Transmembrane</keyword>
<comment type="function">
    <text evidence="1">Subunit of the oligosaccharyl transferase (OST) complex that catalyzes the initial transfer of a defined glycan (Glc(3)Man(9)GlcNAc(2) in eukaryotes) from the lipid carrier dolichol-pyrophosphate to an asparagine residue within an Asn-X-Ser/Thr consensus motif in nascent polypeptide chains, the first step in protein N-glycosylation. N-glycosylation occurs cotranslationally and the complex associates with the Sec61 complex at the channel-forming translocon complex that mediates protein translocation across the endoplasmic reticulum (ER). All subunits are required for a maximal enzyme activity.</text>
</comment>
<evidence type="ECO:0000256" key="2">
    <source>
        <dbReference type="ARBA" id="ARBA00004477"/>
    </source>
</evidence>
<feature type="transmembrane region" description="Helical" evidence="9">
    <location>
        <begin position="212"/>
        <end position="230"/>
    </location>
</feature>
<keyword evidence="6" id="KW-0256">Endoplasmic reticulum</keyword>
<proteinExistence type="inferred from homology"/>
<evidence type="ECO:0000256" key="6">
    <source>
        <dbReference type="ARBA" id="ARBA00022824"/>
    </source>
</evidence>
<evidence type="ECO:0000256" key="5">
    <source>
        <dbReference type="ARBA" id="ARBA00022729"/>
    </source>
</evidence>
<dbReference type="PANTHER" id="PTHR12692">
    <property type="entry name" value="DOLICHYL-DIPHOSPHOOLIGOSACCHARIDE--PROTEIN GLYCOSYLTRANSFERASE-RELATED"/>
    <property type="match status" value="1"/>
</dbReference>
<dbReference type="FunFam" id="3.40.30.10:FF:000302">
    <property type="entry name" value="Oligosaccharyl transferase subunit (Gamma), putative"/>
    <property type="match status" value="1"/>
</dbReference>
<evidence type="ECO:0000313" key="11">
    <source>
        <dbReference type="EMBL" id="TVY58811.1"/>
    </source>
</evidence>
<dbReference type="InterPro" id="IPR036249">
    <property type="entry name" value="Thioredoxin-like_sf"/>
</dbReference>
<dbReference type="AlphaFoldDB" id="A0A7D8UUV0"/>
<feature type="transmembrane region" description="Helical" evidence="9">
    <location>
        <begin position="264"/>
        <end position="286"/>
    </location>
</feature>
<comment type="caution">
    <text evidence="11">The sequence shown here is derived from an EMBL/GenBank/DDBJ whole genome shotgun (WGS) entry which is preliminary data.</text>
</comment>
<feature type="transmembrane region" description="Helical" evidence="9">
    <location>
        <begin position="337"/>
        <end position="358"/>
    </location>
</feature>
<evidence type="ECO:0000256" key="4">
    <source>
        <dbReference type="ARBA" id="ARBA00022692"/>
    </source>
</evidence>
<dbReference type="Pfam" id="PF04756">
    <property type="entry name" value="OST3_OST6"/>
    <property type="match status" value="2"/>
</dbReference>
<keyword evidence="8 9" id="KW-0472">Membrane</keyword>
<accession>A0A7D8UUV0</accession>
<reference evidence="11 12" key="1">
    <citation type="submission" date="2018-05" db="EMBL/GenBank/DDBJ databases">
        <title>Whole genome sequencing for identification of molecular markers to develop diagnostic detection tools for the regulated plant pathogen Lachnellula willkommii.</title>
        <authorList>
            <person name="Giroux E."/>
            <person name="Bilodeau G."/>
        </authorList>
    </citation>
    <scope>NUCLEOTIDE SEQUENCE [LARGE SCALE GENOMIC DNA]</scope>
    <source>
        <strain evidence="11 12">CBS 625.97</strain>
    </source>
</reference>
<evidence type="ECO:0000256" key="8">
    <source>
        <dbReference type="ARBA" id="ARBA00023136"/>
    </source>
</evidence>
<dbReference type="EMBL" id="QGMG01000025">
    <property type="protein sequence ID" value="TVY58811.1"/>
    <property type="molecule type" value="Genomic_DNA"/>
</dbReference>
<feature type="chain" id="PRO_5028935420" evidence="10">
    <location>
        <begin position="19"/>
        <end position="373"/>
    </location>
</feature>
<protein>
    <submittedName>
        <fullName evidence="11">Magnesium transporter protein 1</fullName>
    </submittedName>
</protein>
<dbReference type="OrthoDB" id="67566at2759"/>
<comment type="subcellular location">
    <subcellularLocation>
        <location evidence="2">Endoplasmic reticulum membrane</location>
        <topology evidence="2">Multi-pass membrane protein</topology>
    </subcellularLocation>
</comment>
<organism evidence="11 12">
    <name type="scientific">Lachnellula cervina</name>
    <dbReference type="NCBI Taxonomy" id="1316786"/>
    <lineage>
        <taxon>Eukaryota</taxon>
        <taxon>Fungi</taxon>
        <taxon>Dikarya</taxon>
        <taxon>Ascomycota</taxon>
        <taxon>Pezizomycotina</taxon>
        <taxon>Leotiomycetes</taxon>
        <taxon>Helotiales</taxon>
        <taxon>Lachnaceae</taxon>
        <taxon>Lachnellula</taxon>
    </lineage>
</organism>
<dbReference type="InterPro" id="IPR021149">
    <property type="entry name" value="OligosaccharylTrfase_OST3/OST6"/>
</dbReference>
<evidence type="ECO:0000256" key="9">
    <source>
        <dbReference type="SAM" id="Phobius"/>
    </source>
</evidence>
<keyword evidence="12" id="KW-1185">Reference proteome</keyword>
<keyword evidence="7 9" id="KW-1133">Transmembrane helix</keyword>
<evidence type="ECO:0000256" key="1">
    <source>
        <dbReference type="ARBA" id="ARBA00002791"/>
    </source>
</evidence>
<dbReference type="Proteomes" id="UP000481288">
    <property type="component" value="Unassembled WGS sequence"/>
</dbReference>
<sequence length="373" mass="41323">MHFLKGLILSLLPAAALAAKQPAVDKFNQFHTKALASTPLKLDDSVYPKLTAAPRDYSVIVLLTAMEPRFGCALCREFQPEWDLLSSSWTKGDKKGDSRLVFGTLDFVDGKNTFQSLGLQTAPVLLLFQPTVGPHAVADNGPIRYDFTSGPQSAEQVHSWITRYLPDRPHPQVNRPINWVRGIAITTTILGTITFLSVAWPYMVPVIQNRNVWAAISLIAILLFTTGHMFNHIRKVPYVTGDGKGGVSYFAGGFSNQNGLETQILAAISPTLILFFPIMDPINQIVPQCRSSGAEFKINRITTYDTFADLFSDGLLSFATISLALKVPRITDSKTQQVAVIVWSGVIFVMYSFLLSVFRMKNGGYPFWLPPFF</sequence>
<dbReference type="PANTHER" id="PTHR12692:SF0">
    <property type="entry name" value="GH11935P"/>
    <property type="match status" value="1"/>
</dbReference>
<feature type="signal peptide" evidence="10">
    <location>
        <begin position="1"/>
        <end position="18"/>
    </location>
</feature>
<dbReference type="Gene3D" id="3.40.30.10">
    <property type="entry name" value="Glutaredoxin"/>
    <property type="match status" value="1"/>
</dbReference>
<gene>
    <name evidence="11" type="primary">magt1</name>
    <name evidence="11" type="ORF">LCER1_G000564</name>
</gene>
<evidence type="ECO:0000256" key="7">
    <source>
        <dbReference type="ARBA" id="ARBA00022989"/>
    </source>
</evidence>